<protein>
    <submittedName>
        <fullName evidence="1">Uncharacterized protein</fullName>
    </submittedName>
</protein>
<organism evidence="1 2">
    <name type="scientific">Trinickia terrae</name>
    <dbReference type="NCBI Taxonomy" id="2571161"/>
    <lineage>
        <taxon>Bacteria</taxon>
        <taxon>Pseudomonadati</taxon>
        <taxon>Pseudomonadota</taxon>
        <taxon>Betaproteobacteria</taxon>
        <taxon>Burkholderiales</taxon>
        <taxon>Burkholderiaceae</taxon>
        <taxon>Trinickia</taxon>
    </lineage>
</organism>
<dbReference type="EMBL" id="SWJE01000004">
    <property type="protein sequence ID" value="TKC90169.1"/>
    <property type="molecule type" value="Genomic_DNA"/>
</dbReference>
<comment type="caution">
    <text evidence="1">The sequence shown here is derived from an EMBL/GenBank/DDBJ whole genome shotgun (WGS) entry which is preliminary data.</text>
</comment>
<gene>
    <name evidence="1" type="ORF">FAZ69_08450</name>
</gene>
<name>A0A4U1I9K0_9BURK</name>
<dbReference type="Proteomes" id="UP000305539">
    <property type="component" value="Unassembled WGS sequence"/>
</dbReference>
<sequence length="174" mass="20558">MIGEARGGQGDFESGGDFRVSSREDVAQHFLMRDPTGQMLSTLHYLGTVEDWVFHRLAEHGQPMREEVRVRLQRLDAVITQYREQIPPDNAQFLLILSWLDTQESLYTLEYLHRYQPEFFERLLEHCRDLVRNDATANHLFGRFMVVLRTRLYDQIFAPDNVQFVARILMEREA</sequence>
<dbReference type="AlphaFoldDB" id="A0A4U1I9K0"/>
<accession>A0A4U1I9K0</accession>
<dbReference type="InterPro" id="IPR057079">
    <property type="entry name" value="IcmW-like"/>
</dbReference>
<evidence type="ECO:0000313" key="1">
    <source>
        <dbReference type="EMBL" id="TKC90169.1"/>
    </source>
</evidence>
<evidence type="ECO:0000313" key="2">
    <source>
        <dbReference type="Proteomes" id="UP000305539"/>
    </source>
</evidence>
<reference evidence="1 2" key="1">
    <citation type="submission" date="2019-04" db="EMBL/GenBank/DDBJ databases">
        <title>Trinickia sp. 7GSK02, isolated from subtropical forest soil.</title>
        <authorList>
            <person name="Gao Z.-H."/>
            <person name="Qiu L.-H."/>
        </authorList>
    </citation>
    <scope>NUCLEOTIDE SEQUENCE [LARGE SCALE GENOMIC DNA]</scope>
    <source>
        <strain evidence="1 2">7GSK02</strain>
    </source>
</reference>
<keyword evidence="2" id="KW-1185">Reference proteome</keyword>
<proteinExistence type="predicted"/>
<dbReference type="Pfam" id="PF23130">
    <property type="entry name" value="IcmW"/>
    <property type="match status" value="1"/>
</dbReference>